<comment type="caution">
    <text evidence="3">The sequence shown here is derived from an EMBL/GenBank/DDBJ whole genome shotgun (WGS) entry which is preliminary data.</text>
</comment>
<evidence type="ECO:0000256" key="1">
    <source>
        <dbReference type="SAM" id="MobiDB-lite"/>
    </source>
</evidence>
<dbReference type="EMBL" id="JARJCW010000041">
    <property type="protein sequence ID" value="KAJ7206032.1"/>
    <property type="molecule type" value="Genomic_DNA"/>
</dbReference>
<evidence type="ECO:0000256" key="2">
    <source>
        <dbReference type="SAM" id="SignalP"/>
    </source>
</evidence>
<proteinExistence type="predicted"/>
<evidence type="ECO:0000313" key="3">
    <source>
        <dbReference type="EMBL" id="KAJ7206032.1"/>
    </source>
</evidence>
<reference evidence="3" key="1">
    <citation type="submission" date="2023-03" db="EMBL/GenBank/DDBJ databases">
        <title>Massive genome expansion in bonnet fungi (Mycena s.s.) driven by repeated elements and novel gene families across ecological guilds.</title>
        <authorList>
            <consortium name="Lawrence Berkeley National Laboratory"/>
            <person name="Harder C.B."/>
            <person name="Miyauchi S."/>
            <person name="Viragh M."/>
            <person name="Kuo A."/>
            <person name="Thoen E."/>
            <person name="Andreopoulos B."/>
            <person name="Lu D."/>
            <person name="Skrede I."/>
            <person name="Drula E."/>
            <person name="Henrissat B."/>
            <person name="Morin E."/>
            <person name="Kohler A."/>
            <person name="Barry K."/>
            <person name="LaButti K."/>
            <person name="Morin E."/>
            <person name="Salamov A."/>
            <person name="Lipzen A."/>
            <person name="Mereny Z."/>
            <person name="Hegedus B."/>
            <person name="Baldrian P."/>
            <person name="Stursova M."/>
            <person name="Weitz H."/>
            <person name="Taylor A."/>
            <person name="Grigoriev I.V."/>
            <person name="Nagy L.G."/>
            <person name="Martin F."/>
            <person name="Kauserud H."/>
        </authorList>
    </citation>
    <scope>NUCLEOTIDE SEQUENCE</scope>
    <source>
        <strain evidence="3">9144</strain>
    </source>
</reference>
<organism evidence="3 4">
    <name type="scientific">Mycena pura</name>
    <dbReference type="NCBI Taxonomy" id="153505"/>
    <lineage>
        <taxon>Eukaryota</taxon>
        <taxon>Fungi</taxon>
        <taxon>Dikarya</taxon>
        <taxon>Basidiomycota</taxon>
        <taxon>Agaricomycotina</taxon>
        <taxon>Agaricomycetes</taxon>
        <taxon>Agaricomycetidae</taxon>
        <taxon>Agaricales</taxon>
        <taxon>Marasmiineae</taxon>
        <taxon>Mycenaceae</taxon>
        <taxon>Mycena</taxon>
    </lineage>
</organism>
<feature type="region of interest" description="Disordered" evidence="1">
    <location>
        <begin position="186"/>
        <end position="229"/>
    </location>
</feature>
<feature type="signal peptide" evidence="2">
    <location>
        <begin position="1"/>
        <end position="15"/>
    </location>
</feature>
<dbReference type="AlphaFoldDB" id="A0AAD6YCP9"/>
<feature type="compositionally biased region" description="Low complexity" evidence="1">
    <location>
        <begin position="594"/>
        <end position="608"/>
    </location>
</feature>
<name>A0AAD6YCP9_9AGAR</name>
<keyword evidence="4" id="KW-1185">Reference proteome</keyword>
<feature type="region of interest" description="Disordered" evidence="1">
    <location>
        <begin position="152"/>
        <end position="173"/>
    </location>
</feature>
<feature type="region of interest" description="Disordered" evidence="1">
    <location>
        <begin position="592"/>
        <end position="637"/>
    </location>
</feature>
<sequence>MWCSLRLSFLVFSAAFYVGYKVQNPTSARVPMSALLPGQHSLLATGLWSVQPGERRKCSRFYDLRSTQAFITEAAKDSRCSQGFYWVKGADVNPKPRQGQKIHCSTDAPCGGAGFRSLACSHFECVECCKRHGENDEGHVCILATHQPKATKKRGKKKTINSEPPAPSSFAPSMGDGLFVFSAQSGTPTIPNTPTADRPFAFSAQSGPSTAPNTPTKSDPHGRNVSDYLNASSNSYYPPGFIQASLPTQSISGPVLRSPTPSRIAQDQSMKGISVGWCKNATDPPLSLLATAPNLPIFRPWECTLIARVANVELDDLKEFCVVVNGLWTPSSQPVSKLGHHAKLLLGPLALAGQQCLFTLDDIVSSGELTSPVKQETLSSIHSLFPSDPAMKNAKFWEYYQLRGAEKGITVAEAQTRVFGYKISSSSWSRHYSSWLVDNGLTGKNYRPLSFTMSTNPLSISPLSKKLNANVLNAVYPGTLSTILTDEDLRGLASALVTTGTARPPRLVNVPRSTLVETIARSRVIYRLHHMKNVRLFSDRTHAESALSKLLDARLLEVGSAVGSYLSLLHIVLKYFQEDTVVVFDENPHKKTEVQQVEQQAQQHEAPQGQPPQPEQQEPENHEQPPEGIPSPPGAQIMDTALSLDMDEAQGKVELRLLLVLRDKDTDYKIDKQIVETAYQVPCSDPQVTFLEVASAAIVHGVEKAVLDNNDWNVSGKSYRYAAADISDIAYSHLLGGLYRCSHDCPEPCPGPANSFLDLLDAKEIGFPPDAPLRPVFSWFESAQHSKYMATKSWRVDVDNGTMVPVFQLKLCVSRNPPHNVERITHSAPLKRKRGRKEPVVQGAALKKRDTQGPIVAEAITGSRTLQAIRDVKENKTTPYPLPVLLEWASAFYDTWYKTRTHLNKRIRIPVWQGYLLHEADWLRPLAKIGKIMKDYNTLDLGCQQALEKQHGEKTKMGSYTYPRVSPIAVYSTLCSHLKIDPKKYKLDVDATYDDDEHE</sequence>
<evidence type="ECO:0000313" key="4">
    <source>
        <dbReference type="Proteomes" id="UP001219525"/>
    </source>
</evidence>
<gene>
    <name evidence="3" type="ORF">GGX14DRAFT_397304</name>
</gene>
<dbReference type="Proteomes" id="UP001219525">
    <property type="component" value="Unassembled WGS sequence"/>
</dbReference>
<keyword evidence="2" id="KW-0732">Signal</keyword>
<protein>
    <submittedName>
        <fullName evidence="3">Uncharacterized protein</fullName>
    </submittedName>
</protein>
<feature type="compositionally biased region" description="Polar residues" evidence="1">
    <location>
        <begin position="186"/>
        <end position="195"/>
    </location>
</feature>
<feature type="chain" id="PRO_5042263265" evidence="2">
    <location>
        <begin position="16"/>
        <end position="999"/>
    </location>
</feature>
<accession>A0AAD6YCP9</accession>
<feature type="compositionally biased region" description="Polar residues" evidence="1">
    <location>
        <begin position="203"/>
        <end position="217"/>
    </location>
</feature>